<proteinExistence type="predicted"/>
<name>A0ABT0N402_9GAMM</name>
<dbReference type="PANTHER" id="PTHR23416">
    <property type="entry name" value="SIALIC ACID SYNTHASE-RELATED"/>
    <property type="match status" value="1"/>
</dbReference>
<evidence type="ECO:0000313" key="5">
    <source>
        <dbReference type="Proteomes" id="UP001202831"/>
    </source>
</evidence>
<keyword evidence="3 4" id="KW-0012">Acyltransferase</keyword>
<evidence type="ECO:0000256" key="3">
    <source>
        <dbReference type="ARBA" id="ARBA00023315"/>
    </source>
</evidence>
<dbReference type="InterPro" id="IPR011004">
    <property type="entry name" value="Trimer_LpxA-like_sf"/>
</dbReference>
<reference evidence="4 5" key="1">
    <citation type="submission" date="2022-01" db="EMBL/GenBank/DDBJ databases">
        <title>Whole genome-based taxonomy of the Shewanellaceae.</title>
        <authorList>
            <person name="Martin-Rodriguez A.J."/>
        </authorList>
    </citation>
    <scope>NUCLEOTIDE SEQUENCE [LARGE SCALE GENOMIC DNA]</scope>
    <source>
        <strain evidence="4 5">DSM 21332</strain>
    </source>
</reference>
<evidence type="ECO:0000256" key="1">
    <source>
        <dbReference type="ARBA" id="ARBA00022679"/>
    </source>
</evidence>
<evidence type="ECO:0000313" key="4">
    <source>
        <dbReference type="EMBL" id="MCL2913169.1"/>
    </source>
</evidence>
<dbReference type="RefSeq" id="WP_249247943.1">
    <property type="nucleotide sequence ID" value="NZ_JAKIKT010000001.1"/>
</dbReference>
<protein>
    <submittedName>
        <fullName evidence="4">Acyltransferase</fullName>
    </submittedName>
</protein>
<organism evidence="4 5">
    <name type="scientific">Shewanella corallii</name>
    <dbReference type="NCBI Taxonomy" id="560080"/>
    <lineage>
        <taxon>Bacteria</taxon>
        <taxon>Pseudomonadati</taxon>
        <taxon>Pseudomonadota</taxon>
        <taxon>Gammaproteobacteria</taxon>
        <taxon>Alteromonadales</taxon>
        <taxon>Shewanellaceae</taxon>
        <taxon>Shewanella</taxon>
    </lineage>
</organism>
<evidence type="ECO:0000256" key="2">
    <source>
        <dbReference type="ARBA" id="ARBA00022737"/>
    </source>
</evidence>
<dbReference type="Proteomes" id="UP001202831">
    <property type="component" value="Unassembled WGS sequence"/>
</dbReference>
<dbReference type="InterPro" id="IPR001451">
    <property type="entry name" value="Hexapep"/>
</dbReference>
<dbReference type="SUPFAM" id="SSF51161">
    <property type="entry name" value="Trimeric LpxA-like enzymes"/>
    <property type="match status" value="1"/>
</dbReference>
<dbReference type="Pfam" id="PF14602">
    <property type="entry name" value="Hexapep_2"/>
    <property type="match status" value="1"/>
</dbReference>
<keyword evidence="5" id="KW-1185">Reference proteome</keyword>
<dbReference type="EMBL" id="JAKIKT010000001">
    <property type="protein sequence ID" value="MCL2913169.1"/>
    <property type="molecule type" value="Genomic_DNA"/>
</dbReference>
<sequence length="171" mass="19183">MITKIFFHIFSFIYLKLRGGVAHARWCGVTVGERCRIFSNEYGSEPFLIEIGNDVTISTKVIFVTHDGSLSLVKDHNGRRFKFSPIKIGNNVFIGSGSIIMPGVTIENNVVVGAGTIVTKSLKSNTVYVGNPARKIKSFDSFYREKISLDPLPMKTDTESYKQWVLRCVKK</sequence>
<accession>A0ABT0N402</accession>
<dbReference type="InterPro" id="IPR018357">
    <property type="entry name" value="Hexapep_transf_CS"/>
</dbReference>
<dbReference type="InterPro" id="IPR051159">
    <property type="entry name" value="Hexapeptide_acetyltransf"/>
</dbReference>
<comment type="caution">
    <text evidence="4">The sequence shown here is derived from an EMBL/GenBank/DDBJ whole genome shotgun (WGS) entry which is preliminary data.</text>
</comment>
<dbReference type="Gene3D" id="2.160.10.10">
    <property type="entry name" value="Hexapeptide repeat proteins"/>
    <property type="match status" value="1"/>
</dbReference>
<dbReference type="CDD" id="cd04647">
    <property type="entry name" value="LbH_MAT_like"/>
    <property type="match status" value="1"/>
</dbReference>
<gene>
    <name evidence="4" type="ORF">L2725_05140</name>
</gene>
<dbReference type="GO" id="GO:0016746">
    <property type="term" value="F:acyltransferase activity"/>
    <property type="evidence" value="ECO:0007669"/>
    <property type="project" value="UniProtKB-KW"/>
</dbReference>
<keyword evidence="1" id="KW-0808">Transferase</keyword>
<keyword evidence="2" id="KW-0677">Repeat</keyword>
<dbReference type="PROSITE" id="PS00101">
    <property type="entry name" value="HEXAPEP_TRANSFERASES"/>
    <property type="match status" value="1"/>
</dbReference>